<organism evidence="4 5">
    <name type="scientific">Tessaracoccus oleiagri</name>
    <dbReference type="NCBI Taxonomy" id="686624"/>
    <lineage>
        <taxon>Bacteria</taxon>
        <taxon>Bacillati</taxon>
        <taxon>Actinomycetota</taxon>
        <taxon>Actinomycetes</taxon>
        <taxon>Propionibacteriales</taxon>
        <taxon>Propionibacteriaceae</taxon>
        <taxon>Tessaracoccus</taxon>
    </lineage>
</organism>
<keyword evidence="5" id="KW-1185">Reference proteome</keyword>
<evidence type="ECO:0000313" key="5">
    <source>
        <dbReference type="Proteomes" id="UP000199475"/>
    </source>
</evidence>
<gene>
    <name evidence="4" type="ORF">SAMN04488242_1611</name>
</gene>
<dbReference type="InterPro" id="IPR001296">
    <property type="entry name" value="Glyco_trans_1"/>
</dbReference>
<evidence type="ECO:0000256" key="1">
    <source>
        <dbReference type="ARBA" id="ARBA00022676"/>
    </source>
</evidence>
<dbReference type="PANTHER" id="PTHR12526:SF629">
    <property type="entry name" value="TEICHURONIC ACID BIOSYNTHESIS GLYCOSYLTRANSFERASE TUAH-RELATED"/>
    <property type="match status" value="1"/>
</dbReference>
<keyword evidence="2 4" id="KW-0808">Transferase</keyword>
<sequence length="425" mass="47871">MKTLLLFANAFPFGSWEPYLETELPYLTDFDEVRVFSLSVREDQARTRRPVRHPHATVHPLRFRSRLFYLVAALRVLLDVELYREVRVLWNQRRLSPGRLVQLFVFLSRCHHEARAITSMIRKENLVAADADVVLYSYRLAYQPYLSELVARSLAPRRSVRVARAHRADLYEELAPNGYIPMRKRTLDSLDDIILIAKHGYDYLASRFPEALDRMRISYLGSIDRGVGPSPADRETLRILTCSNVVPVKRLDRLVDALALISDISVSWTHFGDGPLMDGLRDSVKSLPGNVEVHLPGAVTNVALLEHYATTPYHVLVNVSESEGIPVSMMEANSFGIPIIATDVGGVGEIVETGVNGILLASEPSFDELADAIRKIAEMDYEDYASLRSGARRVWRAKFDAATNYPRFGRELLETLNAASTSVDS</sequence>
<dbReference type="Gene3D" id="3.40.50.2000">
    <property type="entry name" value="Glycogen Phosphorylase B"/>
    <property type="match status" value="2"/>
</dbReference>
<dbReference type="EMBL" id="FNGP01000003">
    <property type="protein sequence ID" value="SDL48548.1"/>
    <property type="molecule type" value="Genomic_DNA"/>
</dbReference>
<accession>A0A1G9KFG5</accession>
<reference evidence="4 5" key="1">
    <citation type="submission" date="2016-10" db="EMBL/GenBank/DDBJ databases">
        <authorList>
            <person name="de Groot N.N."/>
        </authorList>
    </citation>
    <scope>NUCLEOTIDE SEQUENCE [LARGE SCALE GENOMIC DNA]</scope>
    <source>
        <strain evidence="4 5">CGMCC 1.9159</strain>
    </source>
</reference>
<evidence type="ECO:0000256" key="2">
    <source>
        <dbReference type="ARBA" id="ARBA00022679"/>
    </source>
</evidence>
<dbReference type="STRING" id="686624.SAMN04488242_1611"/>
<dbReference type="SUPFAM" id="SSF53756">
    <property type="entry name" value="UDP-Glycosyltransferase/glycogen phosphorylase"/>
    <property type="match status" value="1"/>
</dbReference>
<dbReference type="OrthoDB" id="9775208at2"/>
<protein>
    <submittedName>
        <fullName evidence="4">Glycosyltransferase involved in cell wall bisynthesis</fullName>
    </submittedName>
</protein>
<keyword evidence="1" id="KW-0328">Glycosyltransferase</keyword>
<feature type="domain" description="Glycosyl transferase family 1" evidence="3">
    <location>
        <begin position="235"/>
        <end position="393"/>
    </location>
</feature>
<dbReference type="Proteomes" id="UP000199475">
    <property type="component" value="Unassembled WGS sequence"/>
</dbReference>
<evidence type="ECO:0000259" key="3">
    <source>
        <dbReference type="Pfam" id="PF00534"/>
    </source>
</evidence>
<dbReference type="RefSeq" id="WP_143008248.1">
    <property type="nucleotide sequence ID" value="NZ_FNGP01000003.1"/>
</dbReference>
<proteinExistence type="predicted"/>
<dbReference type="Pfam" id="PF00534">
    <property type="entry name" value="Glycos_transf_1"/>
    <property type="match status" value="1"/>
</dbReference>
<dbReference type="PANTHER" id="PTHR12526">
    <property type="entry name" value="GLYCOSYLTRANSFERASE"/>
    <property type="match status" value="1"/>
</dbReference>
<dbReference type="AlphaFoldDB" id="A0A1G9KFG5"/>
<evidence type="ECO:0000313" key="4">
    <source>
        <dbReference type="EMBL" id="SDL48548.1"/>
    </source>
</evidence>
<dbReference type="GO" id="GO:0016757">
    <property type="term" value="F:glycosyltransferase activity"/>
    <property type="evidence" value="ECO:0007669"/>
    <property type="project" value="UniProtKB-KW"/>
</dbReference>
<name>A0A1G9KFG5_9ACTN</name>